<name>A0AA35RMQ6_GEOBA</name>
<dbReference type="Pfam" id="PF02511">
    <property type="entry name" value="Thy1"/>
    <property type="match status" value="2"/>
</dbReference>
<dbReference type="GO" id="GO:0006231">
    <property type="term" value="P:dTMP biosynthetic process"/>
    <property type="evidence" value="ECO:0007669"/>
    <property type="project" value="InterPro"/>
</dbReference>
<accession>A0AA35RMQ6</accession>
<dbReference type="EMBL" id="CASHTH010001358">
    <property type="protein sequence ID" value="CAI8014368.1"/>
    <property type="molecule type" value="Genomic_DNA"/>
</dbReference>
<proteinExistence type="predicted"/>
<dbReference type="GO" id="GO:0050797">
    <property type="term" value="F:thymidylate synthase (FAD) activity"/>
    <property type="evidence" value="ECO:0007669"/>
    <property type="project" value="InterPro"/>
</dbReference>
<dbReference type="SUPFAM" id="SSF69796">
    <property type="entry name" value="Thymidylate synthase-complementing protein Thy1"/>
    <property type="match status" value="2"/>
</dbReference>
<dbReference type="AlphaFoldDB" id="A0AA35RMQ6"/>
<dbReference type="PANTHER" id="PTHR34934:SF1">
    <property type="entry name" value="FLAVIN-DEPENDENT THYMIDYLATE SYNTHASE"/>
    <property type="match status" value="1"/>
</dbReference>
<dbReference type="GO" id="GO:0050660">
    <property type="term" value="F:flavin adenine dinucleotide binding"/>
    <property type="evidence" value="ECO:0007669"/>
    <property type="project" value="InterPro"/>
</dbReference>
<dbReference type="CDD" id="cd20175">
    <property type="entry name" value="ThyX"/>
    <property type="match status" value="2"/>
</dbReference>
<sequence length="482" mass="53542">MAQSSPGFPARHRRIYPLSPRDLTAEQIAVTFAMTSRRPEPFDEIAQQVSAERAADFNERWVVGYGHASVAEHAIIHLAVENISRLACDALEDNRLASFTEKSSRYQVIDADSFWVPAELTARPALQSQYISACRALFDTYASLLEGVDTHLRSQLPQRENERDGGYSLRRRRLTTDACRAILPAATLTNVGLTANARTLEHAITKLMSSNLAEGRDIGIELRDQGREIAPTLVKYADHNPYIAARDAARDGPPPAHFATRDSQPGASVRLLDYDRDAACKLAAALSFRYGGDYGDALAGAAAMSEPERLGVIGAAVSNIAPHDSAPREFELAGYTFEFTFDYGALREFRRHRMQTYLSQPLTVTNGYDLPPLVHEAGLAGVFADAVAVAERAFQSVGEAFPTVAQYLVTHAHRQRVVSRMSLRECYHLFNLRSSRQAHESIRQPVVEAMRQAVAVQPELFRHLRLRDAPDWWPFPRESAGQ</sequence>
<dbReference type="InterPro" id="IPR036098">
    <property type="entry name" value="Thymidylate_synthase_ThyX_sf"/>
</dbReference>
<gene>
    <name evidence="1" type="ORF">GBAR_LOCUS8981</name>
</gene>
<dbReference type="Gene3D" id="3.30.1360.170">
    <property type="match status" value="2"/>
</dbReference>
<evidence type="ECO:0000313" key="1">
    <source>
        <dbReference type="EMBL" id="CAI8014368.1"/>
    </source>
</evidence>
<dbReference type="Proteomes" id="UP001174909">
    <property type="component" value="Unassembled WGS sequence"/>
</dbReference>
<dbReference type="InterPro" id="IPR003669">
    <property type="entry name" value="Thymidylate_synthase_ThyX"/>
</dbReference>
<protein>
    <submittedName>
        <fullName evidence="1">UPF0159 protein CT_632</fullName>
    </submittedName>
</protein>
<dbReference type="GO" id="GO:0004799">
    <property type="term" value="F:thymidylate synthase activity"/>
    <property type="evidence" value="ECO:0007669"/>
    <property type="project" value="TreeGrafter"/>
</dbReference>
<dbReference type="GO" id="GO:0070402">
    <property type="term" value="F:NADPH binding"/>
    <property type="evidence" value="ECO:0007669"/>
    <property type="project" value="TreeGrafter"/>
</dbReference>
<evidence type="ECO:0000313" key="2">
    <source>
        <dbReference type="Proteomes" id="UP001174909"/>
    </source>
</evidence>
<organism evidence="1 2">
    <name type="scientific">Geodia barretti</name>
    <name type="common">Barrett's horny sponge</name>
    <dbReference type="NCBI Taxonomy" id="519541"/>
    <lineage>
        <taxon>Eukaryota</taxon>
        <taxon>Metazoa</taxon>
        <taxon>Porifera</taxon>
        <taxon>Demospongiae</taxon>
        <taxon>Heteroscleromorpha</taxon>
        <taxon>Tetractinellida</taxon>
        <taxon>Astrophorina</taxon>
        <taxon>Geodiidae</taxon>
        <taxon>Geodia</taxon>
    </lineage>
</organism>
<reference evidence="1" key="1">
    <citation type="submission" date="2023-03" db="EMBL/GenBank/DDBJ databases">
        <authorList>
            <person name="Steffen K."/>
            <person name="Cardenas P."/>
        </authorList>
    </citation>
    <scope>NUCLEOTIDE SEQUENCE</scope>
</reference>
<dbReference type="PANTHER" id="PTHR34934">
    <property type="entry name" value="FLAVIN-DEPENDENT THYMIDYLATE SYNTHASE"/>
    <property type="match status" value="1"/>
</dbReference>
<comment type="caution">
    <text evidence="1">The sequence shown here is derived from an EMBL/GenBank/DDBJ whole genome shotgun (WGS) entry which is preliminary data.</text>
</comment>
<keyword evidence="2" id="KW-1185">Reference proteome</keyword>
<dbReference type="PROSITE" id="PS51331">
    <property type="entry name" value="THYX"/>
    <property type="match status" value="2"/>
</dbReference>